<evidence type="ECO:0000256" key="1">
    <source>
        <dbReference type="SAM" id="MobiDB-lite"/>
    </source>
</evidence>
<name>A0A6J4LIJ8_9ACTN</name>
<gene>
    <name evidence="2" type="ORF">AVDCRST_MAG24-922</name>
</gene>
<feature type="compositionally biased region" description="Basic and acidic residues" evidence="1">
    <location>
        <begin position="40"/>
        <end position="60"/>
    </location>
</feature>
<dbReference type="EMBL" id="CADCUF010000144">
    <property type="protein sequence ID" value="CAA9333267.1"/>
    <property type="molecule type" value="Genomic_DNA"/>
</dbReference>
<feature type="non-terminal residue" evidence="2">
    <location>
        <position position="167"/>
    </location>
</feature>
<sequence>ALPVLPEHRHPGRRQQGLRGRRGDPAPAYLRRVRASLQHRRADAARRGQALGRDRALHPREGRRRGPQGLQGSSGHRGRARPARAAGRGHAARRRVGGGAGPRGRPRHPRAVARARRGRLPPVRERLPVVRVRRRLRGGDRLPAPGPRARRRRRQRGRRHPSARAGL</sequence>
<proteinExistence type="predicted"/>
<reference evidence="2" key="1">
    <citation type="submission" date="2020-02" db="EMBL/GenBank/DDBJ databases">
        <authorList>
            <person name="Meier V. D."/>
        </authorList>
    </citation>
    <scope>NUCLEOTIDE SEQUENCE</scope>
    <source>
        <strain evidence="2">AVDCRST_MAG24</strain>
    </source>
</reference>
<dbReference type="AlphaFoldDB" id="A0A6J4LIJ8"/>
<feature type="compositionally biased region" description="Basic residues" evidence="1">
    <location>
        <begin position="148"/>
        <end position="167"/>
    </location>
</feature>
<feature type="region of interest" description="Disordered" evidence="1">
    <location>
        <begin position="1"/>
        <end position="167"/>
    </location>
</feature>
<evidence type="ECO:0000313" key="2">
    <source>
        <dbReference type="EMBL" id="CAA9333267.1"/>
    </source>
</evidence>
<protein>
    <submittedName>
        <fullName evidence="2">Ribonucleotide reductase transcriptional regulator NrdR</fullName>
    </submittedName>
</protein>
<feature type="non-terminal residue" evidence="2">
    <location>
        <position position="1"/>
    </location>
</feature>
<feature type="compositionally biased region" description="Basic residues" evidence="1">
    <location>
        <begin position="104"/>
        <end position="119"/>
    </location>
</feature>
<accession>A0A6J4LIJ8</accession>
<organism evidence="2">
    <name type="scientific">uncultured Nocardioidaceae bacterium</name>
    <dbReference type="NCBI Taxonomy" id="253824"/>
    <lineage>
        <taxon>Bacteria</taxon>
        <taxon>Bacillati</taxon>
        <taxon>Actinomycetota</taxon>
        <taxon>Actinomycetes</taxon>
        <taxon>Propionibacteriales</taxon>
        <taxon>Nocardioidaceae</taxon>
        <taxon>environmental samples</taxon>
    </lineage>
</organism>